<dbReference type="GO" id="GO:0015627">
    <property type="term" value="C:type II protein secretion system complex"/>
    <property type="evidence" value="ECO:0007669"/>
    <property type="project" value="TreeGrafter"/>
</dbReference>
<dbReference type="PANTHER" id="PTHR21180">
    <property type="entry name" value="ENDONUCLEASE/EXONUCLEASE/PHOSPHATASE FAMILY DOMAIN-CONTAINING PROTEIN 1"/>
    <property type="match status" value="1"/>
</dbReference>
<protein>
    <recommendedName>
        <fullName evidence="2">Soluble ligand binding domain-containing protein</fullName>
    </recommendedName>
</protein>
<dbReference type="InterPro" id="IPR010994">
    <property type="entry name" value="RuvA_2-like"/>
</dbReference>
<evidence type="ECO:0000313" key="4">
    <source>
        <dbReference type="Proteomes" id="UP000050509"/>
    </source>
</evidence>
<proteinExistence type="predicted"/>
<dbReference type="GO" id="GO:0015628">
    <property type="term" value="P:protein secretion by the type II secretion system"/>
    <property type="evidence" value="ECO:0007669"/>
    <property type="project" value="TreeGrafter"/>
</dbReference>
<dbReference type="InterPro" id="IPR019554">
    <property type="entry name" value="Soluble_ligand-bd"/>
</dbReference>
<feature type="non-terminal residue" evidence="3">
    <location>
        <position position="1"/>
    </location>
</feature>
<organism evidence="3 4">
    <name type="scientific">Kouleothrix aurantiaca</name>
    <dbReference type="NCBI Taxonomy" id="186479"/>
    <lineage>
        <taxon>Bacteria</taxon>
        <taxon>Bacillati</taxon>
        <taxon>Chloroflexota</taxon>
        <taxon>Chloroflexia</taxon>
        <taxon>Chloroflexales</taxon>
        <taxon>Roseiflexineae</taxon>
        <taxon>Roseiflexaceae</taxon>
        <taxon>Kouleothrix</taxon>
    </lineage>
</organism>
<sequence length="172" mass="17811">PAAFVETNDPFGPPEEDAAPSPTPAPPIVAYISGAVREPDVYTLPPEARIKDLVLAAGGLLKEADAERINLAGRIDDGQHVQVPFQGEATAAPASAAPGEAASTTGDRLLNINTASLDDLDQLEGIGKVLAQRIIDYRNANGPFKSVDELGKVKGISATLLAKLAPQLSAQP</sequence>
<dbReference type="PANTHER" id="PTHR21180:SF32">
    <property type="entry name" value="ENDONUCLEASE_EXONUCLEASE_PHOSPHATASE FAMILY DOMAIN-CONTAINING PROTEIN 1"/>
    <property type="match status" value="1"/>
</dbReference>
<evidence type="ECO:0000313" key="3">
    <source>
        <dbReference type="EMBL" id="KPV49664.1"/>
    </source>
</evidence>
<dbReference type="Gene3D" id="3.10.560.10">
    <property type="entry name" value="Outer membrane lipoprotein wza domain like"/>
    <property type="match status" value="1"/>
</dbReference>
<feature type="region of interest" description="Disordered" evidence="1">
    <location>
        <begin position="1"/>
        <end position="25"/>
    </location>
</feature>
<accession>A0A0P9D2Z2</accession>
<dbReference type="Pfam" id="PF10531">
    <property type="entry name" value="SLBB"/>
    <property type="match status" value="1"/>
</dbReference>
<evidence type="ECO:0000259" key="2">
    <source>
        <dbReference type="Pfam" id="PF10531"/>
    </source>
</evidence>
<dbReference type="AlphaFoldDB" id="A0A0P9D2Z2"/>
<dbReference type="SUPFAM" id="SSF47781">
    <property type="entry name" value="RuvA domain 2-like"/>
    <property type="match status" value="1"/>
</dbReference>
<evidence type="ECO:0000256" key="1">
    <source>
        <dbReference type="SAM" id="MobiDB-lite"/>
    </source>
</evidence>
<gene>
    <name evidence="3" type="ORF">SE17_31340</name>
</gene>
<dbReference type="Proteomes" id="UP000050509">
    <property type="component" value="Unassembled WGS sequence"/>
</dbReference>
<dbReference type="Gene3D" id="1.10.150.280">
    <property type="entry name" value="AF1531-like domain"/>
    <property type="match status" value="1"/>
</dbReference>
<dbReference type="InterPro" id="IPR051675">
    <property type="entry name" value="Endo/Exo/Phosphatase_dom_1"/>
</dbReference>
<reference evidence="3 4" key="1">
    <citation type="submission" date="2015-09" db="EMBL/GenBank/DDBJ databases">
        <title>Draft genome sequence of Kouleothrix aurantiaca JCM 19913.</title>
        <authorList>
            <person name="Hemp J."/>
        </authorList>
    </citation>
    <scope>NUCLEOTIDE SEQUENCE [LARGE SCALE GENOMIC DNA]</scope>
    <source>
        <strain evidence="3 4">COM-B</strain>
    </source>
</reference>
<feature type="domain" description="Soluble ligand binding" evidence="2">
    <location>
        <begin position="29"/>
        <end position="79"/>
    </location>
</feature>
<dbReference type="Pfam" id="PF12836">
    <property type="entry name" value="HHH_3"/>
    <property type="match status" value="1"/>
</dbReference>
<dbReference type="EMBL" id="LJCR01001828">
    <property type="protein sequence ID" value="KPV49664.1"/>
    <property type="molecule type" value="Genomic_DNA"/>
</dbReference>
<name>A0A0P9D2Z2_9CHLR</name>
<keyword evidence="4" id="KW-1185">Reference proteome</keyword>
<comment type="caution">
    <text evidence="3">The sequence shown here is derived from an EMBL/GenBank/DDBJ whole genome shotgun (WGS) entry which is preliminary data.</text>
</comment>